<evidence type="ECO:0000313" key="2">
    <source>
        <dbReference type="Proteomes" id="UP001501666"/>
    </source>
</evidence>
<protein>
    <submittedName>
        <fullName evidence="1">Uncharacterized protein</fullName>
    </submittedName>
</protein>
<organism evidence="1 2">
    <name type="scientific">Nonomuraea recticatena</name>
    <dbReference type="NCBI Taxonomy" id="46178"/>
    <lineage>
        <taxon>Bacteria</taxon>
        <taxon>Bacillati</taxon>
        <taxon>Actinomycetota</taxon>
        <taxon>Actinomycetes</taxon>
        <taxon>Streptosporangiales</taxon>
        <taxon>Streptosporangiaceae</taxon>
        <taxon>Nonomuraea</taxon>
    </lineage>
</organism>
<gene>
    <name evidence="1" type="ORF">GCM10010412_023680</name>
</gene>
<accession>A0ABP6E0S4</accession>
<dbReference type="EMBL" id="BAAATE010000005">
    <property type="protein sequence ID" value="GAA2654758.1"/>
    <property type="molecule type" value="Genomic_DNA"/>
</dbReference>
<dbReference type="RefSeq" id="WP_346145834.1">
    <property type="nucleotide sequence ID" value="NZ_BAAATE010000005.1"/>
</dbReference>
<name>A0ABP6E0S4_9ACTN</name>
<proteinExistence type="predicted"/>
<comment type="caution">
    <text evidence="1">The sequence shown here is derived from an EMBL/GenBank/DDBJ whole genome shotgun (WGS) entry which is preliminary data.</text>
</comment>
<evidence type="ECO:0000313" key="1">
    <source>
        <dbReference type="EMBL" id="GAA2654758.1"/>
    </source>
</evidence>
<dbReference type="Proteomes" id="UP001501666">
    <property type="component" value="Unassembled WGS sequence"/>
</dbReference>
<reference evidence="2" key="1">
    <citation type="journal article" date="2019" name="Int. J. Syst. Evol. Microbiol.">
        <title>The Global Catalogue of Microorganisms (GCM) 10K type strain sequencing project: providing services to taxonomists for standard genome sequencing and annotation.</title>
        <authorList>
            <consortium name="The Broad Institute Genomics Platform"/>
            <consortium name="The Broad Institute Genome Sequencing Center for Infectious Disease"/>
            <person name="Wu L."/>
            <person name="Ma J."/>
        </authorList>
    </citation>
    <scope>NUCLEOTIDE SEQUENCE [LARGE SCALE GENOMIC DNA]</scope>
    <source>
        <strain evidence="2">JCM 6835</strain>
    </source>
</reference>
<keyword evidence="2" id="KW-1185">Reference proteome</keyword>
<sequence>MGEEVRVAPGPSVGWRGSGERVGEAADALFAGRIRGKIVLDVT</sequence>